<feature type="domain" description="Glycosyltransferase 2-like" evidence="1">
    <location>
        <begin position="5"/>
        <end position="123"/>
    </location>
</feature>
<evidence type="ECO:0000259" key="1">
    <source>
        <dbReference type="Pfam" id="PF00535"/>
    </source>
</evidence>
<dbReference type="RefSeq" id="WP_014881995.1">
    <property type="nucleotide sequence ID" value="NC_018405.1"/>
</dbReference>
<reference evidence="2 3" key="1">
    <citation type="journal article" date="2017" name="J. Antimicrob. Chemother.">
        <title>Characterization of the population structure, drug resistance mechanisms and plasmids of the community-associated Enterobacter cloacae complex in China.</title>
        <authorList>
            <person name="Zhou K."/>
            <person name="Yu W."/>
            <person name="Cao X."/>
            <person name="Shen P."/>
            <person name="Lu H."/>
            <person name="Luo Q."/>
            <person name="Rossen J.W.A."/>
            <person name="Xiao Y."/>
        </authorList>
    </citation>
    <scope>NUCLEOTIDE SEQUENCE [LARGE SCALE GENOMIC DNA]</scope>
    <source>
        <strain evidence="2">ECC1097</strain>
    </source>
</reference>
<dbReference type="InterPro" id="IPR001173">
    <property type="entry name" value="Glyco_trans_2-like"/>
</dbReference>
<dbReference type="PANTHER" id="PTHR22916">
    <property type="entry name" value="GLYCOSYLTRANSFERASE"/>
    <property type="match status" value="1"/>
</dbReference>
<evidence type="ECO:0000313" key="3">
    <source>
        <dbReference type="Proteomes" id="UP000230495"/>
    </source>
</evidence>
<dbReference type="OrthoDB" id="6432904at2"/>
<organism evidence="2">
    <name type="scientific">Enterobacter kobei</name>
    <dbReference type="NCBI Taxonomy" id="208224"/>
    <lineage>
        <taxon>Bacteria</taxon>
        <taxon>Pseudomonadati</taxon>
        <taxon>Pseudomonadota</taxon>
        <taxon>Gammaproteobacteria</taxon>
        <taxon>Enterobacterales</taxon>
        <taxon>Enterobacteriaceae</taxon>
        <taxon>Enterobacter</taxon>
        <taxon>Enterobacter cloacae complex</taxon>
    </lineage>
</organism>
<dbReference type="CDD" id="cd00761">
    <property type="entry name" value="Glyco_tranf_GTA_type"/>
    <property type="match status" value="1"/>
</dbReference>
<dbReference type="SUPFAM" id="SSF53448">
    <property type="entry name" value="Nucleotide-diphospho-sugar transferases"/>
    <property type="match status" value="1"/>
</dbReference>
<accession>A0A2J0PDI5</accession>
<name>A0A2J0PDI5_9ENTR</name>
<sequence>MAFLSIIIAAHNAQDTLDATLQSLQNAIDNAGDDVEIIIFNDSSNDSTQDIIETWLPKLPNAQSRYVEYRNVGHVRNSALSLASGEYITMLDSDDRLKPGSIRDAVAFLQAQRPDMLLTRLLEIRDTHKITADWQGFSPVALSQHQAITRFLQHKDFQAHLIGQFVHRKLYESNPIPSMVCYEDFAVFPGMLMQSSKIVFQRKGHYYYIKRNDSLSSRLDASKIATLVECTLQMEKIFPQSFRHLINCHWFDIYSNHRQYLTDAQLKLVMQRVKALYSFSFFFSSDVRFSYKKRVIEALWKK</sequence>
<dbReference type="GO" id="GO:0016758">
    <property type="term" value="F:hexosyltransferase activity"/>
    <property type="evidence" value="ECO:0007669"/>
    <property type="project" value="UniProtKB-ARBA"/>
</dbReference>
<dbReference type="Pfam" id="PF00535">
    <property type="entry name" value="Glycos_transf_2"/>
    <property type="match status" value="1"/>
</dbReference>
<comment type="caution">
    <text evidence="2">The sequence shown here is derived from an EMBL/GenBank/DDBJ whole genome shotgun (WGS) entry which is preliminary data.</text>
</comment>
<proteinExistence type="predicted"/>
<keyword evidence="2" id="KW-0808">Transferase</keyword>
<dbReference type="Proteomes" id="UP000230495">
    <property type="component" value="Unassembled WGS sequence"/>
</dbReference>
<protein>
    <submittedName>
        <fullName evidence="2">Glycosyl transferase family 2</fullName>
    </submittedName>
</protein>
<dbReference type="InterPro" id="IPR029044">
    <property type="entry name" value="Nucleotide-diphossugar_trans"/>
</dbReference>
<gene>
    <name evidence="2" type="ORF">B9Q37_23610</name>
</gene>
<dbReference type="EMBL" id="NEEU01000027">
    <property type="protein sequence ID" value="PJD68286.1"/>
    <property type="molecule type" value="Genomic_DNA"/>
</dbReference>
<dbReference type="Gene3D" id="3.90.550.10">
    <property type="entry name" value="Spore Coat Polysaccharide Biosynthesis Protein SpsA, Chain A"/>
    <property type="match status" value="1"/>
</dbReference>
<dbReference type="AlphaFoldDB" id="A0A2J0PDI5"/>
<dbReference type="KEGG" id="eno:ECENHK_00755"/>
<evidence type="ECO:0000313" key="2">
    <source>
        <dbReference type="EMBL" id="PJD68286.1"/>
    </source>
</evidence>